<dbReference type="PANTHER" id="PTHR36435:SF1">
    <property type="entry name" value="CAAX AMINO TERMINAL PROTEASE FAMILY PROTEIN"/>
    <property type="match status" value="1"/>
</dbReference>
<keyword evidence="3" id="KW-0378">Hydrolase</keyword>
<feature type="transmembrane region" description="Helical" evidence="1">
    <location>
        <begin position="186"/>
        <end position="204"/>
    </location>
</feature>
<evidence type="ECO:0000313" key="3">
    <source>
        <dbReference type="EMBL" id="PCK27590.1"/>
    </source>
</evidence>
<keyword evidence="1" id="KW-1133">Transmembrane helix</keyword>
<dbReference type="AlphaFoldDB" id="A0A2A5JDD4"/>
<feature type="transmembrane region" description="Helical" evidence="1">
    <location>
        <begin position="244"/>
        <end position="265"/>
    </location>
</feature>
<sequence>MTNTVPEKSGFWSRPTLWKLLLLIVAYLVFYLAAGQVISRVFADQIDTDNVVSSASSIIFGVMLPIAIGAVALLIFTVKVGWLSSIFGPQPVRGRGWMWIGPIIVVAAIAAHLAGTDWSAWSASEIVSLIALGVCVGLAEELVTRGIAVKMLRDAGHRERFVAVVSSLLFALMHTVNFIAGMELATVLATVVYTFGFGMCMYLTMRVTGTIWAAIVLHGLTDPTTILSTGGLDTSVTTGASGATTIATLLTVVLVAFGVVAIFFIRGRVGEEQPTRVSA</sequence>
<dbReference type="PANTHER" id="PTHR36435">
    <property type="entry name" value="SLR1288 PROTEIN"/>
    <property type="match status" value="1"/>
</dbReference>
<dbReference type="GO" id="GO:0006508">
    <property type="term" value="P:proteolysis"/>
    <property type="evidence" value="ECO:0007669"/>
    <property type="project" value="UniProtKB-KW"/>
</dbReference>
<feature type="transmembrane region" description="Helical" evidence="1">
    <location>
        <begin position="160"/>
        <end position="180"/>
    </location>
</feature>
<feature type="domain" description="CAAX prenyl protease 2/Lysostaphin resistance protein A-like" evidence="2">
    <location>
        <begin position="125"/>
        <end position="222"/>
    </location>
</feature>
<keyword evidence="1" id="KW-0472">Membrane</keyword>
<dbReference type="GO" id="GO:0008237">
    <property type="term" value="F:metallopeptidase activity"/>
    <property type="evidence" value="ECO:0007669"/>
    <property type="project" value="UniProtKB-KW"/>
</dbReference>
<evidence type="ECO:0000313" key="4">
    <source>
        <dbReference type="Proteomes" id="UP000230886"/>
    </source>
</evidence>
<dbReference type="GO" id="GO:0080120">
    <property type="term" value="P:CAAX-box protein maturation"/>
    <property type="evidence" value="ECO:0007669"/>
    <property type="project" value="UniProtKB-ARBA"/>
</dbReference>
<keyword evidence="3" id="KW-0482">Metalloprotease</keyword>
<dbReference type="EMBL" id="NOVD01000004">
    <property type="protein sequence ID" value="PCK27590.1"/>
    <property type="molecule type" value="Genomic_DNA"/>
</dbReference>
<feature type="transmembrane region" description="Helical" evidence="1">
    <location>
        <begin position="120"/>
        <end position="139"/>
    </location>
</feature>
<dbReference type="InterPro" id="IPR003675">
    <property type="entry name" value="Rce1/LyrA-like_dom"/>
</dbReference>
<protein>
    <submittedName>
        <fullName evidence="3">CPBP family intramembrane metalloprotease</fullName>
    </submittedName>
</protein>
<feature type="transmembrane region" description="Helical" evidence="1">
    <location>
        <begin position="211"/>
        <end position="232"/>
    </location>
</feature>
<comment type="caution">
    <text evidence="3">The sequence shown here is derived from an EMBL/GenBank/DDBJ whole genome shotgun (WGS) entry which is preliminary data.</text>
</comment>
<feature type="transmembrane region" description="Helical" evidence="1">
    <location>
        <begin position="58"/>
        <end position="84"/>
    </location>
</feature>
<dbReference type="GO" id="GO:0004175">
    <property type="term" value="F:endopeptidase activity"/>
    <property type="evidence" value="ECO:0007669"/>
    <property type="project" value="UniProtKB-ARBA"/>
</dbReference>
<name>A0A2A5JDD4_RHOSG</name>
<keyword evidence="3" id="KW-0645">Protease</keyword>
<feature type="transmembrane region" description="Helical" evidence="1">
    <location>
        <begin position="20"/>
        <end position="38"/>
    </location>
</feature>
<proteinExistence type="predicted"/>
<evidence type="ECO:0000259" key="2">
    <source>
        <dbReference type="Pfam" id="PF02517"/>
    </source>
</evidence>
<reference evidence="3 4" key="1">
    <citation type="submission" date="2017-07" db="EMBL/GenBank/DDBJ databases">
        <title>Draft sequence of Rhodococcus enclensis 23b-28.</title>
        <authorList>
            <person name="Besaury L."/>
            <person name="Sancelme M."/>
            <person name="Amato P."/>
            <person name="Lallement A."/>
            <person name="Delort A.-M."/>
        </authorList>
    </citation>
    <scope>NUCLEOTIDE SEQUENCE [LARGE SCALE GENOMIC DNA]</scope>
    <source>
        <strain evidence="3 4">23b-28</strain>
    </source>
</reference>
<keyword evidence="1" id="KW-0812">Transmembrane</keyword>
<feature type="transmembrane region" description="Helical" evidence="1">
    <location>
        <begin position="96"/>
        <end position="114"/>
    </location>
</feature>
<dbReference type="RefSeq" id="WP_099697304.1">
    <property type="nucleotide sequence ID" value="NZ_NOVD01000004.1"/>
</dbReference>
<gene>
    <name evidence="3" type="ORF">CHR55_08675</name>
</gene>
<accession>A0A2A5JDD4</accession>
<evidence type="ECO:0000256" key="1">
    <source>
        <dbReference type="SAM" id="Phobius"/>
    </source>
</evidence>
<dbReference type="Proteomes" id="UP000230886">
    <property type="component" value="Unassembled WGS sequence"/>
</dbReference>
<dbReference type="InterPro" id="IPR052710">
    <property type="entry name" value="CAAX_protease"/>
</dbReference>
<dbReference type="Pfam" id="PF02517">
    <property type="entry name" value="Rce1-like"/>
    <property type="match status" value="1"/>
</dbReference>
<organism evidence="3 4">
    <name type="scientific">Rhodococcus qingshengii</name>
    <dbReference type="NCBI Taxonomy" id="334542"/>
    <lineage>
        <taxon>Bacteria</taxon>
        <taxon>Bacillati</taxon>
        <taxon>Actinomycetota</taxon>
        <taxon>Actinomycetes</taxon>
        <taxon>Mycobacteriales</taxon>
        <taxon>Nocardiaceae</taxon>
        <taxon>Rhodococcus</taxon>
        <taxon>Rhodococcus erythropolis group</taxon>
    </lineage>
</organism>